<dbReference type="InterPro" id="IPR038528">
    <property type="entry name" value="TEL2_C_sf"/>
</dbReference>
<proteinExistence type="inferred from homology"/>
<dbReference type="OrthoDB" id="10258062at2759"/>
<name>A0A5N7CHT7_PETAA</name>
<dbReference type="GO" id="GO:0051083">
    <property type="term" value="P:'de novo' cotranslational protein folding"/>
    <property type="evidence" value="ECO:0007669"/>
    <property type="project" value="TreeGrafter"/>
</dbReference>
<dbReference type="GO" id="GO:0051879">
    <property type="term" value="F:Hsp90 protein binding"/>
    <property type="evidence" value="ECO:0007669"/>
    <property type="project" value="TreeGrafter"/>
</dbReference>
<dbReference type="GO" id="GO:0005829">
    <property type="term" value="C:cytosol"/>
    <property type="evidence" value="ECO:0007669"/>
    <property type="project" value="TreeGrafter"/>
</dbReference>
<dbReference type="PANTHER" id="PTHR15830:SF10">
    <property type="entry name" value="TELOMERE LENGTH REGULATION PROTEIN TEL2 HOMOLOG"/>
    <property type="match status" value="1"/>
</dbReference>
<dbReference type="GO" id="GO:0042162">
    <property type="term" value="F:telomeric DNA binding"/>
    <property type="evidence" value="ECO:0007669"/>
    <property type="project" value="TreeGrafter"/>
</dbReference>
<feature type="compositionally biased region" description="Basic and acidic residues" evidence="2">
    <location>
        <begin position="22"/>
        <end position="37"/>
    </location>
</feature>
<accession>A0A5N7CHT7</accession>
<feature type="region of interest" description="Disordered" evidence="2">
    <location>
        <begin position="13"/>
        <end position="39"/>
    </location>
</feature>
<sequence>MDGLLTEVKTVTQGRDPSLSISKDRPVNELGSREAIPKPDIGADPTSADYILAALKSKPDRTDLSRILSVLDPSNRSVTSKRFDIRIPNPLTAQILNALGTITIPDHWASLNARSKVSTSEDHKLRAALLRCFSSVSGVSCLVTQLRSLITAARSSSQHARASGSQIQIRDILAVLSALLKPKDFTLRLYTDIEALYSNLTQKQVAWKEFVSLIAASKVLSTTAEALTLAKDCGGLNSVTWIGDGSQYVSWLGTNICYMASKVDLNKDEAWKAVASLTGRALSLGYTDHMVREVYTGLLITETLRERYNALFDKLRSMEQLAVLESTFRDLEKKYFLVPLANGSNEGILNRLVSGVATLCSIIIGGRQYIQTQLLDWLSKGQGGSIQTIGLRRALLASFADQKDVMTILVKKSLEQSSDKFYIKHAPIVSQEANTQVLLLAAGYLKRLDSSVVMEIGRSSIFLSTVSNRLAASSSKARFFGMIIGMSISQLIEQPGKAMRFDLEEMQSDEALWYFNMIKVEDNIGSLESIKSPTDLTSKSPKQVKESSTSSTNNQKKPPQRTAKIMAIEEIKSENEESEEDDDLIPYEKPDEDPYDSDEDPTLVQRNKPTAPVYIRDLIIYLRDTENIERFELAISTAPSLIRRKTGFGTELAENTAELALVLVGLQEQSKSPNFHEYRLQSIIALIVSQPLKMGRWFSAMFFDGDLSQVQRSAVLTGLGLSARELAGNGEKDAETLGLPVMPDPSFPSKKLPANLEALYSSNESPIASLTKKLAQTSLQPLAANAADSLSGPNALKVRTFSSRMEVEKRRQQREAQRQKSTVKDLYKVLAEGFFHPLKGRFEMMMLQFSSSTAPSYNPFFTPSILTLFIQTLTLILSTMGPHTPYLPNVTEDTLSFLLSLHSRPLVDDPTILSSLLALYLALIDLNVASGSSGEERLATEFASQVIELREWAGGVFDRTPATKGDEPREQLRTLAAGVMVKLGEVMERYQGRLMGVNSAFKY</sequence>
<evidence type="ECO:0000313" key="4">
    <source>
        <dbReference type="EMBL" id="KAE8393721.1"/>
    </source>
</evidence>
<feature type="compositionally biased region" description="Polar residues" evidence="2">
    <location>
        <begin position="529"/>
        <end position="557"/>
    </location>
</feature>
<dbReference type="PANTHER" id="PTHR15830">
    <property type="entry name" value="TELOMERE LENGTH REGULATION PROTEIN TEL2 FAMILY MEMBER"/>
    <property type="match status" value="1"/>
</dbReference>
<dbReference type="AlphaFoldDB" id="A0A5N7CHT7"/>
<dbReference type="EMBL" id="ML735228">
    <property type="protein sequence ID" value="KAE8393721.1"/>
    <property type="molecule type" value="Genomic_DNA"/>
</dbReference>
<organism evidence="4">
    <name type="scientific">Petromyces alliaceus</name>
    <name type="common">Aspergillus alliaceus</name>
    <dbReference type="NCBI Taxonomy" id="209559"/>
    <lineage>
        <taxon>Eukaryota</taxon>
        <taxon>Fungi</taxon>
        <taxon>Dikarya</taxon>
        <taxon>Ascomycota</taxon>
        <taxon>Pezizomycotina</taxon>
        <taxon>Eurotiomycetes</taxon>
        <taxon>Eurotiomycetidae</taxon>
        <taxon>Eurotiales</taxon>
        <taxon>Aspergillaceae</taxon>
        <taxon>Aspergillus</taxon>
        <taxon>Aspergillus subgen. Circumdati</taxon>
    </lineage>
</organism>
<evidence type="ECO:0000256" key="1">
    <source>
        <dbReference type="ARBA" id="ARBA00006133"/>
    </source>
</evidence>
<evidence type="ECO:0000259" key="3">
    <source>
        <dbReference type="Pfam" id="PF10193"/>
    </source>
</evidence>
<protein>
    <submittedName>
        <fullName evidence="4">Telomere length regulation protein-domain-containing protein</fullName>
    </submittedName>
</protein>
<comment type="similarity">
    <text evidence="1">Belongs to the TEL2 family.</text>
</comment>
<reference evidence="4" key="1">
    <citation type="submission" date="2019-04" db="EMBL/GenBank/DDBJ databases">
        <title>Friends and foes A comparative genomics studyof 23 Aspergillus species from section Flavi.</title>
        <authorList>
            <consortium name="DOE Joint Genome Institute"/>
            <person name="Kjaerbolling I."/>
            <person name="Vesth T."/>
            <person name="Frisvad J.C."/>
            <person name="Nybo J.L."/>
            <person name="Theobald S."/>
            <person name="Kildgaard S."/>
            <person name="Isbrandt T."/>
            <person name="Kuo A."/>
            <person name="Sato A."/>
            <person name="Lyhne E.K."/>
            <person name="Kogle M.E."/>
            <person name="Wiebenga A."/>
            <person name="Kun R.S."/>
            <person name="Lubbers R.J."/>
            <person name="Makela M.R."/>
            <person name="Barry K."/>
            <person name="Chovatia M."/>
            <person name="Clum A."/>
            <person name="Daum C."/>
            <person name="Haridas S."/>
            <person name="He G."/>
            <person name="LaButti K."/>
            <person name="Lipzen A."/>
            <person name="Mondo S."/>
            <person name="Riley R."/>
            <person name="Salamov A."/>
            <person name="Simmons B.A."/>
            <person name="Magnuson J.K."/>
            <person name="Henrissat B."/>
            <person name="Mortensen U.H."/>
            <person name="Larsen T.O."/>
            <person name="Devries R.P."/>
            <person name="Grigoriev I.V."/>
            <person name="Machida M."/>
            <person name="Baker S.E."/>
            <person name="Andersen M.R."/>
        </authorList>
    </citation>
    <scope>NUCLEOTIDE SEQUENCE [LARGE SCALE GENOMIC DNA]</scope>
    <source>
        <strain evidence="4">IBT 14317</strain>
    </source>
</reference>
<dbReference type="InterPro" id="IPR051970">
    <property type="entry name" value="TEL2_Regulation"/>
</dbReference>
<feature type="region of interest" description="Disordered" evidence="2">
    <location>
        <begin position="529"/>
        <end position="605"/>
    </location>
</feature>
<feature type="domain" description="Telomere length regulation protein conserved" evidence="3">
    <location>
        <begin position="612"/>
        <end position="723"/>
    </location>
</feature>
<dbReference type="Gene3D" id="1.25.40.720">
    <property type="entry name" value="Telomere length regulation protein 2, C-terminal domain"/>
    <property type="match status" value="1"/>
</dbReference>
<dbReference type="Pfam" id="PF10193">
    <property type="entry name" value="Telomere_reg-2"/>
    <property type="match status" value="1"/>
</dbReference>
<feature type="compositionally biased region" description="Acidic residues" evidence="2">
    <location>
        <begin position="576"/>
        <end position="601"/>
    </location>
</feature>
<dbReference type="FunFam" id="1.25.40.720:FF:000004">
    <property type="entry name" value="WGS project CABT00000000 data, contig 2.6"/>
    <property type="match status" value="1"/>
</dbReference>
<dbReference type="InterPro" id="IPR019337">
    <property type="entry name" value="Telomere_length_regulation_dom"/>
</dbReference>
<evidence type="ECO:0000256" key="2">
    <source>
        <dbReference type="SAM" id="MobiDB-lite"/>
    </source>
</evidence>
<gene>
    <name evidence="4" type="ORF">BDV23DRAFT_180485</name>
</gene>
<dbReference type="Proteomes" id="UP000326877">
    <property type="component" value="Unassembled WGS sequence"/>
</dbReference>